<organism evidence="2 3">
    <name type="scientific">Agrococcus baldri</name>
    <dbReference type="NCBI Taxonomy" id="153730"/>
    <lineage>
        <taxon>Bacteria</taxon>
        <taxon>Bacillati</taxon>
        <taxon>Actinomycetota</taxon>
        <taxon>Actinomycetes</taxon>
        <taxon>Micrococcales</taxon>
        <taxon>Microbacteriaceae</taxon>
        <taxon>Agrococcus</taxon>
    </lineage>
</organism>
<sequence length="283" mass="29860">MAAQPLGEQRMLPTRDGRSMRALVAGDGSDLVVLEAGLGSGADAWARVVPLLAGAVTVVAYDRAGYGGSDPASDPRELAHLADDLGAVLDAVAHQRAVLVGHSWGGPIVRTLAARRAADGRLAGIVLVDQSDEHAALYFSPLVRAQAAVQRALYEPLARMRLLAPLVRATLRELPEPHRSGAVAATSTLTAARAMRAEDAQVTAELARLRERPLELGELPVRVLSGRRAGRLDRSIRDAMTAAHRATVATLPGGRLVEATRSGHLVPITEPELVAAEALDLLR</sequence>
<keyword evidence="2" id="KW-0808">Transferase</keyword>
<dbReference type="PANTHER" id="PTHR43798:SF33">
    <property type="entry name" value="HYDROLASE, PUTATIVE (AFU_ORTHOLOGUE AFUA_2G14860)-RELATED"/>
    <property type="match status" value="1"/>
</dbReference>
<dbReference type="SUPFAM" id="SSF53474">
    <property type="entry name" value="alpha/beta-Hydrolases"/>
    <property type="match status" value="1"/>
</dbReference>
<dbReference type="RefSeq" id="WP_146796106.1">
    <property type="nucleotide sequence ID" value="NZ_BJUU01000020.1"/>
</dbReference>
<accession>A0AA87RL93</accession>
<keyword evidence="3" id="KW-1185">Reference proteome</keyword>
<dbReference type="GO" id="GO:0016746">
    <property type="term" value="F:acyltransferase activity"/>
    <property type="evidence" value="ECO:0007669"/>
    <property type="project" value="UniProtKB-KW"/>
</dbReference>
<dbReference type="InterPro" id="IPR029058">
    <property type="entry name" value="AB_hydrolase_fold"/>
</dbReference>
<dbReference type="GO" id="GO:0016787">
    <property type="term" value="F:hydrolase activity"/>
    <property type="evidence" value="ECO:0007669"/>
    <property type="project" value="UniProtKB-KW"/>
</dbReference>
<feature type="domain" description="AB hydrolase-1" evidence="1">
    <location>
        <begin position="32"/>
        <end position="276"/>
    </location>
</feature>
<evidence type="ECO:0000313" key="3">
    <source>
        <dbReference type="Proteomes" id="UP000321749"/>
    </source>
</evidence>
<dbReference type="Pfam" id="PF12697">
    <property type="entry name" value="Abhydrolase_6"/>
    <property type="match status" value="1"/>
</dbReference>
<dbReference type="Proteomes" id="UP000321749">
    <property type="component" value="Unassembled WGS sequence"/>
</dbReference>
<proteinExistence type="predicted"/>
<evidence type="ECO:0000259" key="1">
    <source>
        <dbReference type="Pfam" id="PF12697"/>
    </source>
</evidence>
<evidence type="ECO:0000313" key="2">
    <source>
        <dbReference type="EMBL" id="GEK81123.1"/>
    </source>
</evidence>
<dbReference type="GO" id="GO:0016020">
    <property type="term" value="C:membrane"/>
    <property type="evidence" value="ECO:0007669"/>
    <property type="project" value="TreeGrafter"/>
</dbReference>
<gene>
    <name evidence="2" type="ORF">ABA31_24740</name>
</gene>
<dbReference type="InterPro" id="IPR050266">
    <property type="entry name" value="AB_hydrolase_sf"/>
</dbReference>
<keyword evidence="2" id="KW-0378">Hydrolase</keyword>
<dbReference type="InterPro" id="IPR000073">
    <property type="entry name" value="AB_hydrolase_1"/>
</dbReference>
<protein>
    <submittedName>
        <fullName evidence="2">Hydrolase or acyltransferase of alpha/beta superfamily protein</fullName>
    </submittedName>
</protein>
<reference evidence="2 3" key="1">
    <citation type="submission" date="2019-07" db="EMBL/GenBank/DDBJ databases">
        <title>Whole genome shotgun sequence of Agrococcus baldri NBRC 103055.</title>
        <authorList>
            <person name="Hosoyama A."/>
            <person name="Uohara A."/>
            <person name="Ohji S."/>
            <person name="Ichikawa N."/>
        </authorList>
    </citation>
    <scope>NUCLEOTIDE SEQUENCE [LARGE SCALE GENOMIC DNA]</scope>
    <source>
        <strain evidence="2 3">NBRC 103055</strain>
    </source>
</reference>
<dbReference type="PANTHER" id="PTHR43798">
    <property type="entry name" value="MONOACYLGLYCEROL LIPASE"/>
    <property type="match status" value="1"/>
</dbReference>
<dbReference type="EMBL" id="BJUU01000020">
    <property type="protein sequence ID" value="GEK81123.1"/>
    <property type="molecule type" value="Genomic_DNA"/>
</dbReference>
<name>A0AA87RL93_9MICO</name>
<dbReference type="Gene3D" id="3.40.50.1820">
    <property type="entry name" value="alpha/beta hydrolase"/>
    <property type="match status" value="1"/>
</dbReference>
<comment type="caution">
    <text evidence="2">The sequence shown here is derived from an EMBL/GenBank/DDBJ whole genome shotgun (WGS) entry which is preliminary data.</text>
</comment>
<dbReference type="AlphaFoldDB" id="A0AA87RL93"/>
<keyword evidence="2" id="KW-0012">Acyltransferase</keyword>